<dbReference type="AlphaFoldDB" id="A0A7G5BVJ4"/>
<dbReference type="InterPro" id="IPR029052">
    <property type="entry name" value="Metallo-depent_PP-like"/>
</dbReference>
<feature type="domain" description="5'-Nucleotidase C-terminal" evidence="5">
    <location>
        <begin position="339"/>
        <end position="494"/>
    </location>
</feature>
<keyword evidence="2" id="KW-0378">Hydrolase</keyword>
<dbReference type="GO" id="GO:0009166">
    <property type="term" value="P:nucleotide catabolic process"/>
    <property type="evidence" value="ECO:0007669"/>
    <property type="project" value="InterPro"/>
</dbReference>
<evidence type="ECO:0000256" key="2">
    <source>
        <dbReference type="RuleBase" id="RU362119"/>
    </source>
</evidence>
<accession>A0A7G5BVJ4</accession>
<keyword evidence="1" id="KW-0732">Signal</keyword>
<dbReference type="EMBL" id="CP041969">
    <property type="protein sequence ID" value="QMV40978.1"/>
    <property type="molecule type" value="Genomic_DNA"/>
</dbReference>
<keyword evidence="7" id="KW-1185">Reference proteome</keyword>
<protein>
    <submittedName>
        <fullName evidence="6">Bifunctional metallophosphatase/5'-nucleotidase</fullName>
    </submittedName>
</protein>
<proteinExistence type="inferred from homology"/>
<dbReference type="GO" id="GO:0016787">
    <property type="term" value="F:hydrolase activity"/>
    <property type="evidence" value="ECO:0007669"/>
    <property type="project" value="UniProtKB-KW"/>
</dbReference>
<dbReference type="InterPro" id="IPR006179">
    <property type="entry name" value="5_nucleotidase/apyrase"/>
</dbReference>
<dbReference type="PRINTS" id="PR01607">
    <property type="entry name" value="APYRASEFAMLY"/>
</dbReference>
<keyword evidence="3" id="KW-1133">Transmembrane helix</keyword>
<dbReference type="KEGG" id="cchl:FPL14_06965"/>
<dbReference type="SUPFAM" id="SSF56300">
    <property type="entry name" value="Metallo-dependent phosphatases"/>
    <property type="match status" value="1"/>
</dbReference>
<dbReference type="PANTHER" id="PTHR11575:SF24">
    <property type="entry name" value="5'-NUCLEOTIDASE"/>
    <property type="match status" value="1"/>
</dbReference>
<keyword evidence="3" id="KW-0812">Transmembrane</keyword>
<evidence type="ECO:0000313" key="6">
    <source>
        <dbReference type="EMBL" id="QMV40978.1"/>
    </source>
</evidence>
<gene>
    <name evidence="6" type="ORF">FPL14_06965</name>
</gene>
<dbReference type="InterPro" id="IPR008334">
    <property type="entry name" value="5'-Nucleotdase_C"/>
</dbReference>
<evidence type="ECO:0000313" key="7">
    <source>
        <dbReference type="Proteomes" id="UP000515679"/>
    </source>
</evidence>
<dbReference type="Pfam" id="PF02872">
    <property type="entry name" value="5_nucleotid_C"/>
    <property type="match status" value="1"/>
</dbReference>
<dbReference type="SUPFAM" id="SSF55816">
    <property type="entry name" value="5'-nucleotidase (syn. UDP-sugar hydrolase), C-terminal domain"/>
    <property type="match status" value="1"/>
</dbReference>
<evidence type="ECO:0000256" key="3">
    <source>
        <dbReference type="SAM" id="Phobius"/>
    </source>
</evidence>
<dbReference type="RefSeq" id="WP_182302335.1">
    <property type="nucleotide sequence ID" value="NZ_CP041969.1"/>
</dbReference>
<dbReference type="InterPro" id="IPR004843">
    <property type="entry name" value="Calcineurin-like_PHP"/>
</dbReference>
<sequence length="534" mass="58916">MGDRALATSTRSYRNLIVLAVLLLAAASYLLYRFVDFNEVKLAAGYYDKRITILSTSDIHGHLVYNEANGGYYTLDEVNVEMGMPLMKGIVDRIREKHPDALLLDSGDMFHGTNEANIDKAQGVLEAANLMGFDAMAAGNHDFDFGFDRLMEIKSELSFPILSANTFFNGEPAFQDYLIKEADGLRIGIFGLTVPDSLSNMNVFEQSGAIEYQDPTLIAEKVVAKLRKEGVDTIVLVSHLGDDRDKELVREVPGIDLVLSGHHHWLYKKPDRVEDSYIVEAGSYSTHVGEAVLYFRGGKVANMSWKVHQTKDRSLEDKEVLAVADKYHALALEAGKRIVGSTAVALDGTRTHVRSQETNLANALADAMREQGKADIALLNGGAIRESVPEGQLRLYDVTKPLPFVNSLVTVEVKGDKIYEALERGVRAWPFGSSNGGFLQVSGLEYRFDGSKPAGKRIISVTKDGRPLDRDKTYKVAINDYLVNGGDNYEEFKEAKALSKGDLLSTVFAKYIESKGVINPGTDGRIEVVNARYK</sequence>
<keyword evidence="3" id="KW-0472">Membrane</keyword>
<feature type="transmembrane region" description="Helical" evidence="3">
    <location>
        <begin position="12"/>
        <end position="32"/>
    </location>
</feature>
<dbReference type="CDD" id="cd00845">
    <property type="entry name" value="MPP_UshA_N_like"/>
    <property type="match status" value="1"/>
</dbReference>
<evidence type="ECO:0000256" key="1">
    <source>
        <dbReference type="ARBA" id="ARBA00022729"/>
    </source>
</evidence>
<dbReference type="Gene3D" id="3.60.21.10">
    <property type="match status" value="1"/>
</dbReference>
<organism evidence="6 7">
    <name type="scientific">Cohnella cholangitidis</name>
    <dbReference type="NCBI Taxonomy" id="2598458"/>
    <lineage>
        <taxon>Bacteria</taxon>
        <taxon>Bacillati</taxon>
        <taxon>Bacillota</taxon>
        <taxon>Bacilli</taxon>
        <taxon>Bacillales</taxon>
        <taxon>Paenibacillaceae</taxon>
        <taxon>Cohnella</taxon>
    </lineage>
</organism>
<keyword evidence="2" id="KW-0547">Nucleotide-binding</keyword>
<dbReference type="InterPro" id="IPR036907">
    <property type="entry name" value="5'-Nucleotdase_C_sf"/>
</dbReference>
<dbReference type="Pfam" id="PF00149">
    <property type="entry name" value="Metallophos"/>
    <property type="match status" value="1"/>
</dbReference>
<comment type="similarity">
    <text evidence="2">Belongs to the 5'-nucleotidase family.</text>
</comment>
<dbReference type="Gene3D" id="3.90.780.10">
    <property type="entry name" value="5'-Nucleotidase, C-terminal domain"/>
    <property type="match status" value="1"/>
</dbReference>
<dbReference type="GO" id="GO:0000166">
    <property type="term" value="F:nucleotide binding"/>
    <property type="evidence" value="ECO:0007669"/>
    <property type="project" value="UniProtKB-KW"/>
</dbReference>
<name>A0A7G5BVJ4_9BACL</name>
<reference evidence="6 7" key="1">
    <citation type="submission" date="2019-07" db="EMBL/GenBank/DDBJ databases">
        <authorList>
            <person name="Kim J.K."/>
            <person name="Cheong H.-M."/>
            <person name="Choi Y."/>
            <person name="Hwang K.J."/>
            <person name="Lee S."/>
            <person name="Choi C."/>
        </authorList>
    </citation>
    <scope>NUCLEOTIDE SEQUENCE [LARGE SCALE GENOMIC DNA]</scope>
    <source>
        <strain evidence="6 7">KS 22</strain>
    </source>
</reference>
<feature type="domain" description="Calcineurin-like phosphoesterase" evidence="4">
    <location>
        <begin position="52"/>
        <end position="265"/>
    </location>
</feature>
<dbReference type="PANTHER" id="PTHR11575">
    <property type="entry name" value="5'-NUCLEOTIDASE-RELATED"/>
    <property type="match status" value="1"/>
</dbReference>
<evidence type="ECO:0000259" key="4">
    <source>
        <dbReference type="Pfam" id="PF00149"/>
    </source>
</evidence>
<dbReference type="Proteomes" id="UP000515679">
    <property type="component" value="Chromosome"/>
</dbReference>
<evidence type="ECO:0000259" key="5">
    <source>
        <dbReference type="Pfam" id="PF02872"/>
    </source>
</evidence>